<evidence type="ECO:0000256" key="3">
    <source>
        <dbReference type="ARBA" id="ARBA00022475"/>
    </source>
</evidence>
<dbReference type="EMBL" id="JAVHUL010000026">
    <property type="protein sequence ID" value="MDQ7917913.1"/>
    <property type="molecule type" value="Genomic_DNA"/>
</dbReference>
<keyword evidence="4 7" id="KW-0812">Transmembrane</keyword>
<name>A0ABU1A2H4_9FLAO</name>
<dbReference type="PANTHER" id="PTHR34582:SF6">
    <property type="entry name" value="UPF0702 TRANSMEMBRANE PROTEIN YCAP"/>
    <property type="match status" value="1"/>
</dbReference>
<evidence type="ECO:0000256" key="6">
    <source>
        <dbReference type="ARBA" id="ARBA00023136"/>
    </source>
</evidence>
<evidence type="ECO:0000256" key="4">
    <source>
        <dbReference type="ARBA" id="ARBA00022692"/>
    </source>
</evidence>
<accession>A0ABU1A2H4</accession>
<gene>
    <name evidence="10" type="ORF">RBU60_10030</name>
</gene>
<evidence type="ECO:0000256" key="7">
    <source>
        <dbReference type="SAM" id="Phobius"/>
    </source>
</evidence>
<dbReference type="InterPro" id="IPR007353">
    <property type="entry name" value="DUF421"/>
</dbReference>
<sequence length="173" mass="18967">MKEWFAASSTSLVAIVLSAVGIYICVIVYTRLAGKRSFSKMSSFDFAMTVAIGSILATTILSKSTSLLEGAVGLGIVYILQILVASLRHKKVFQKLVDNDPILLMNGAEILYDNLKRSKVTVSDLRSKLREANVLELSQVRAVIFEATGDIAVLHTNDKAQSVEDFILEDVKR</sequence>
<dbReference type="Proteomes" id="UP001230915">
    <property type="component" value="Unassembled WGS sequence"/>
</dbReference>
<keyword evidence="6 7" id="KW-0472">Membrane</keyword>
<dbReference type="Pfam" id="PF04239">
    <property type="entry name" value="DUF421"/>
    <property type="match status" value="1"/>
</dbReference>
<feature type="domain" description="YetF C-terminal" evidence="8">
    <location>
        <begin position="89"/>
        <end position="164"/>
    </location>
</feature>
<evidence type="ECO:0000259" key="8">
    <source>
        <dbReference type="Pfam" id="PF04239"/>
    </source>
</evidence>
<reference evidence="10 11" key="1">
    <citation type="submission" date="2023-08" db="EMBL/GenBank/DDBJ databases">
        <title>Mesonia sp. MT50, isolated from deep-sea sediment of the Mariana Trench.</title>
        <authorList>
            <person name="Fu H."/>
        </authorList>
    </citation>
    <scope>NUCLEOTIDE SEQUENCE [LARGE SCALE GENOMIC DNA]</scope>
    <source>
        <strain evidence="10 11">MT50</strain>
    </source>
</reference>
<comment type="similarity">
    <text evidence="2">Belongs to the UPF0702 family.</text>
</comment>
<evidence type="ECO:0000256" key="1">
    <source>
        <dbReference type="ARBA" id="ARBA00004651"/>
    </source>
</evidence>
<comment type="subcellular location">
    <subcellularLocation>
        <location evidence="1">Cell membrane</location>
        <topology evidence="1">Multi-pass membrane protein</topology>
    </subcellularLocation>
</comment>
<dbReference type="PANTHER" id="PTHR34582">
    <property type="entry name" value="UPF0702 TRANSMEMBRANE PROTEIN YCAP"/>
    <property type="match status" value="1"/>
</dbReference>
<dbReference type="RefSeq" id="WP_308864784.1">
    <property type="nucleotide sequence ID" value="NZ_JAVHUL010000026.1"/>
</dbReference>
<organism evidence="10 11">
    <name type="scientific">Mesonia profundi</name>
    <dbReference type="NCBI Taxonomy" id="3070998"/>
    <lineage>
        <taxon>Bacteria</taxon>
        <taxon>Pseudomonadati</taxon>
        <taxon>Bacteroidota</taxon>
        <taxon>Flavobacteriia</taxon>
        <taxon>Flavobacteriales</taxon>
        <taxon>Flavobacteriaceae</taxon>
        <taxon>Mesonia</taxon>
    </lineage>
</organism>
<feature type="transmembrane region" description="Helical" evidence="7">
    <location>
        <begin position="12"/>
        <end position="32"/>
    </location>
</feature>
<evidence type="ECO:0000256" key="2">
    <source>
        <dbReference type="ARBA" id="ARBA00006448"/>
    </source>
</evidence>
<evidence type="ECO:0000259" key="9">
    <source>
        <dbReference type="Pfam" id="PF20730"/>
    </source>
</evidence>
<protein>
    <submittedName>
        <fullName evidence="10">DUF421 domain-containing protein</fullName>
    </submittedName>
</protein>
<keyword evidence="3" id="KW-1003">Cell membrane</keyword>
<comment type="caution">
    <text evidence="10">The sequence shown here is derived from an EMBL/GenBank/DDBJ whole genome shotgun (WGS) entry which is preliminary data.</text>
</comment>
<feature type="transmembrane region" description="Helical" evidence="7">
    <location>
        <begin position="44"/>
        <end position="61"/>
    </location>
</feature>
<dbReference type="Pfam" id="PF20730">
    <property type="entry name" value="YetF_N"/>
    <property type="match status" value="1"/>
</dbReference>
<keyword evidence="11" id="KW-1185">Reference proteome</keyword>
<evidence type="ECO:0000256" key="5">
    <source>
        <dbReference type="ARBA" id="ARBA00022989"/>
    </source>
</evidence>
<dbReference type="InterPro" id="IPR048454">
    <property type="entry name" value="YetF_N"/>
</dbReference>
<feature type="domain" description="YetF-like N-terminal transmembrane" evidence="9">
    <location>
        <begin position="24"/>
        <end position="84"/>
    </location>
</feature>
<dbReference type="InterPro" id="IPR023090">
    <property type="entry name" value="UPF0702_alpha/beta_dom_sf"/>
</dbReference>
<proteinExistence type="inferred from homology"/>
<keyword evidence="5 7" id="KW-1133">Transmembrane helix</keyword>
<feature type="transmembrane region" description="Helical" evidence="7">
    <location>
        <begin position="67"/>
        <end position="87"/>
    </location>
</feature>
<evidence type="ECO:0000313" key="10">
    <source>
        <dbReference type="EMBL" id="MDQ7917913.1"/>
    </source>
</evidence>
<dbReference type="Gene3D" id="3.30.240.20">
    <property type="entry name" value="bsu07140 like domains"/>
    <property type="match status" value="1"/>
</dbReference>
<evidence type="ECO:0000313" key="11">
    <source>
        <dbReference type="Proteomes" id="UP001230915"/>
    </source>
</evidence>